<dbReference type="SMART" id="SM00387">
    <property type="entry name" value="HATPase_c"/>
    <property type="match status" value="1"/>
</dbReference>
<dbReference type="PANTHER" id="PTHR43047:SF72">
    <property type="entry name" value="OSMOSENSING HISTIDINE PROTEIN KINASE SLN1"/>
    <property type="match status" value="1"/>
</dbReference>
<keyword evidence="4" id="KW-0808">Transferase</keyword>
<feature type="modified residue" description="4-aspartylphosphate" evidence="6">
    <location>
        <position position="627"/>
    </location>
</feature>
<dbReference type="SUPFAM" id="SSF47384">
    <property type="entry name" value="Homodimeric domain of signal transducing histidine kinase"/>
    <property type="match status" value="1"/>
</dbReference>
<dbReference type="PROSITE" id="PS50110">
    <property type="entry name" value="RESPONSE_REGULATORY"/>
    <property type="match status" value="1"/>
</dbReference>
<protein>
    <recommendedName>
        <fullName evidence="2">histidine kinase</fullName>
        <ecNumber evidence="2">2.7.13.3</ecNumber>
    </recommendedName>
</protein>
<keyword evidence="5" id="KW-0418">Kinase</keyword>
<dbReference type="KEGG" id="pbt:ING2E5B_1951"/>
<dbReference type="HOGENOM" id="CLU_000445_114_50_10"/>
<dbReference type="EC" id="2.7.13.3" evidence="2"/>
<evidence type="ECO:0000259" key="9">
    <source>
        <dbReference type="PROSITE" id="PS50110"/>
    </source>
</evidence>
<name>A0A098C2P8_9BACT</name>
<evidence type="ECO:0000256" key="7">
    <source>
        <dbReference type="SAM" id="Phobius"/>
    </source>
</evidence>
<dbReference type="Gene3D" id="1.20.120.160">
    <property type="entry name" value="HPT domain"/>
    <property type="match status" value="1"/>
</dbReference>
<dbReference type="SUPFAM" id="SSF47226">
    <property type="entry name" value="Histidine-containing phosphotransfer domain, HPT domain"/>
    <property type="match status" value="1"/>
</dbReference>
<dbReference type="InterPro" id="IPR004358">
    <property type="entry name" value="Sig_transdc_His_kin-like_C"/>
</dbReference>
<feature type="domain" description="Response regulatory" evidence="9">
    <location>
        <begin position="577"/>
        <end position="691"/>
    </location>
</feature>
<dbReference type="SUPFAM" id="SSF55874">
    <property type="entry name" value="ATPase domain of HSP90 chaperone/DNA topoisomerase II/histidine kinase"/>
    <property type="match status" value="1"/>
</dbReference>
<dbReference type="InterPro" id="IPR001789">
    <property type="entry name" value="Sig_transdc_resp-reg_receiver"/>
</dbReference>
<dbReference type="Pfam" id="PF00072">
    <property type="entry name" value="Response_reg"/>
    <property type="match status" value="1"/>
</dbReference>
<proteinExistence type="predicted"/>
<dbReference type="PROSITE" id="PS50109">
    <property type="entry name" value="HIS_KIN"/>
    <property type="match status" value="1"/>
</dbReference>
<feature type="transmembrane region" description="Helical" evidence="7">
    <location>
        <begin position="282"/>
        <end position="305"/>
    </location>
</feature>
<evidence type="ECO:0000256" key="6">
    <source>
        <dbReference type="PROSITE-ProRule" id="PRU00169"/>
    </source>
</evidence>
<keyword evidence="7" id="KW-0472">Membrane</keyword>
<evidence type="ECO:0000259" key="8">
    <source>
        <dbReference type="PROSITE" id="PS50109"/>
    </source>
</evidence>
<dbReference type="PRINTS" id="PR00344">
    <property type="entry name" value="BCTRLSENSOR"/>
</dbReference>
<dbReference type="GO" id="GO:0000155">
    <property type="term" value="F:phosphorelay sensor kinase activity"/>
    <property type="evidence" value="ECO:0007669"/>
    <property type="project" value="InterPro"/>
</dbReference>
<evidence type="ECO:0000256" key="2">
    <source>
        <dbReference type="ARBA" id="ARBA00012438"/>
    </source>
</evidence>
<dbReference type="Pfam" id="PF00512">
    <property type="entry name" value="HisKA"/>
    <property type="match status" value="1"/>
</dbReference>
<gene>
    <name evidence="10" type="ORF">ING2E5B_1951</name>
</gene>
<dbReference type="InterPro" id="IPR003661">
    <property type="entry name" value="HisK_dim/P_dom"/>
</dbReference>
<reference evidence="10 11" key="1">
    <citation type="submission" date="2014-08" db="EMBL/GenBank/DDBJ databases">
        <authorList>
            <person name="Wibberg D."/>
        </authorList>
    </citation>
    <scope>NUCLEOTIDE SEQUENCE [LARGE SCALE GENOMIC DNA]</scope>
    <source>
        <strain evidence="11">ING2-E5B</strain>
    </source>
</reference>
<evidence type="ECO:0000256" key="4">
    <source>
        <dbReference type="ARBA" id="ARBA00022679"/>
    </source>
</evidence>
<evidence type="ECO:0000256" key="5">
    <source>
        <dbReference type="ARBA" id="ARBA00022777"/>
    </source>
</evidence>
<evidence type="ECO:0000256" key="1">
    <source>
        <dbReference type="ARBA" id="ARBA00000085"/>
    </source>
</evidence>
<evidence type="ECO:0000313" key="11">
    <source>
        <dbReference type="Proteomes" id="UP000032417"/>
    </source>
</evidence>
<accession>A0A098C2P8</accession>
<dbReference type="Proteomes" id="UP000032417">
    <property type="component" value="Chromosome 1"/>
</dbReference>
<sequence length="828" mass="95270">MKSEKTPEQRITFKIGLIFLVVLLFFSGLFVYSRMLKKNIDAQKVEMDNSYRILLYSNHLIVSIQNAQDILNRYLVSPRRVYQQQYDSITQDITEQIEIIKGISPESDQSALLEDIDSLLNEKNLIVKRLIGQFRSQSPLIELDRKIETIEPVIKDTVIVTTSSDTTIVHRERRDFWSRLSHLFNPKFEPDTTINITHTEKEARAETRVDTLMYADLKGITEEASRTYLNQMERIERQVRELVLAEQSISLNISKLITQFYNEAIQTAQRGTDSSEMLTQKIFMFAITVGAISILLILIIIFFITDDLRKGKRARIELSKEKKLTEELIESRHKLLLSVSHDIKTPLSSIMGYMEIWDSEEKQEARKRQLKSALNSGRHILSMLTNLLEFSRLEQKTASLQKSTFNLIELVQDILNMFRPLTDDKNIQLNFDNWLNSPYYVETDYTILKQILTNVISNAVKYTLKGRVDIELVQEKEGMLVFTISDTGVGIDKNDLQKIFKPFSRTNNPLKAEGSGFGLYVTKGLTNSLNGDVNISSEKGKGTVVSIKLPLKHITDFIPEDSNSEINTYVNNNIYSKILIFEDDISLGNMIREFLTQKGFKVKLCSNTRDIKGFIRLVSSFDIVFTDMQMVNVTGSEILKEIRERDEKIPVWLMTANDEYSKQKAKDEGFTGFVGKPIQMSRLLKVLSGEPGKEESIDNINGKEKILSDNNFNGESIEEQFPGLVSMFGNDTEYIKNVLSVFVQSSSAETENLTQLIEKGDFKEAQKICHKIHPFLSQLDAEYLCTNLRKMDKLKNGDESEYPNWKKELTETVKMIEDFTENVRKYYL</sequence>
<feature type="transmembrane region" description="Helical" evidence="7">
    <location>
        <begin position="12"/>
        <end position="32"/>
    </location>
</feature>
<dbReference type="STRING" id="1562970.ING2E5B_1951"/>
<dbReference type="InterPro" id="IPR036890">
    <property type="entry name" value="HATPase_C_sf"/>
</dbReference>
<dbReference type="PANTHER" id="PTHR43047">
    <property type="entry name" value="TWO-COMPONENT HISTIDINE PROTEIN KINASE"/>
    <property type="match status" value="1"/>
</dbReference>
<dbReference type="InterPro" id="IPR005467">
    <property type="entry name" value="His_kinase_dom"/>
</dbReference>
<dbReference type="InterPro" id="IPR036641">
    <property type="entry name" value="HPT_dom_sf"/>
</dbReference>
<evidence type="ECO:0000256" key="3">
    <source>
        <dbReference type="ARBA" id="ARBA00022553"/>
    </source>
</evidence>
<dbReference type="Pfam" id="PF02518">
    <property type="entry name" value="HATPase_c"/>
    <property type="match status" value="1"/>
</dbReference>
<keyword evidence="7" id="KW-0812">Transmembrane</keyword>
<dbReference type="SMART" id="SM00388">
    <property type="entry name" value="HisKA"/>
    <property type="match status" value="1"/>
</dbReference>
<dbReference type="InterPro" id="IPR011006">
    <property type="entry name" value="CheY-like_superfamily"/>
</dbReference>
<dbReference type="OrthoDB" id="1046984at2"/>
<dbReference type="Gene3D" id="3.40.50.2300">
    <property type="match status" value="1"/>
</dbReference>
<keyword evidence="11" id="KW-1185">Reference proteome</keyword>
<organism evidence="10 11">
    <name type="scientific">Fermentimonas caenicola</name>
    <dbReference type="NCBI Taxonomy" id="1562970"/>
    <lineage>
        <taxon>Bacteria</taxon>
        <taxon>Pseudomonadati</taxon>
        <taxon>Bacteroidota</taxon>
        <taxon>Bacteroidia</taxon>
        <taxon>Bacteroidales</taxon>
        <taxon>Dysgonomonadaceae</taxon>
        <taxon>Fermentimonas</taxon>
    </lineage>
</organism>
<dbReference type="GO" id="GO:0009927">
    <property type="term" value="F:histidine phosphotransfer kinase activity"/>
    <property type="evidence" value="ECO:0007669"/>
    <property type="project" value="TreeGrafter"/>
</dbReference>
<dbReference type="Gene3D" id="3.30.565.10">
    <property type="entry name" value="Histidine kinase-like ATPase, C-terminal domain"/>
    <property type="match status" value="1"/>
</dbReference>
<feature type="domain" description="Histidine kinase" evidence="8">
    <location>
        <begin position="338"/>
        <end position="553"/>
    </location>
</feature>
<dbReference type="SUPFAM" id="SSF52172">
    <property type="entry name" value="CheY-like"/>
    <property type="match status" value="1"/>
</dbReference>
<comment type="catalytic activity">
    <reaction evidence="1">
        <text>ATP + protein L-histidine = ADP + protein N-phospho-L-histidine.</text>
        <dbReference type="EC" id="2.7.13.3"/>
    </reaction>
</comment>
<dbReference type="InterPro" id="IPR036097">
    <property type="entry name" value="HisK_dim/P_sf"/>
</dbReference>
<dbReference type="CDD" id="cd17546">
    <property type="entry name" value="REC_hyHK_CKI1_RcsC-like"/>
    <property type="match status" value="1"/>
</dbReference>
<dbReference type="Gene3D" id="1.10.287.130">
    <property type="match status" value="1"/>
</dbReference>
<dbReference type="AlphaFoldDB" id="A0A098C2P8"/>
<dbReference type="EMBL" id="LN515532">
    <property type="protein sequence ID" value="CEA16688.1"/>
    <property type="molecule type" value="Genomic_DNA"/>
</dbReference>
<keyword evidence="7" id="KW-1133">Transmembrane helix</keyword>
<keyword evidence="3 6" id="KW-0597">Phosphoprotein</keyword>
<dbReference type="CDD" id="cd00082">
    <property type="entry name" value="HisKA"/>
    <property type="match status" value="1"/>
</dbReference>
<dbReference type="GO" id="GO:0005886">
    <property type="term" value="C:plasma membrane"/>
    <property type="evidence" value="ECO:0007669"/>
    <property type="project" value="TreeGrafter"/>
</dbReference>
<dbReference type="InterPro" id="IPR003594">
    <property type="entry name" value="HATPase_dom"/>
</dbReference>
<evidence type="ECO:0000313" key="10">
    <source>
        <dbReference type="EMBL" id="CEA16688.1"/>
    </source>
</evidence>
<dbReference type="SMART" id="SM00448">
    <property type="entry name" value="REC"/>
    <property type="match status" value="1"/>
</dbReference>